<evidence type="ECO:0000256" key="1">
    <source>
        <dbReference type="SAM" id="MobiDB-lite"/>
    </source>
</evidence>
<feature type="compositionally biased region" description="Acidic residues" evidence="1">
    <location>
        <begin position="34"/>
        <end position="48"/>
    </location>
</feature>
<feature type="region of interest" description="Disordered" evidence="1">
    <location>
        <begin position="1"/>
        <end position="81"/>
    </location>
</feature>
<evidence type="ECO:0000313" key="2">
    <source>
        <dbReference type="EMBL" id="THU86948.1"/>
    </source>
</evidence>
<organism evidence="2 3">
    <name type="scientific">Dendrothele bispora (strain CBS 962.96)</name>
    <dbReference type="NCBI Taxonomy" id="1314807"/>
    <lineage>
        <taxon>Eukaryota</taxon>
        <taxon>Fungi</taxon>
        <taxon>Dikarya</taxon>
        <taxon>Basidiomycota</taxon>
        <taxon>Agaricomycotina</taxon>
        <taxon>Agaricomycetes</taxon>
        <taxon>Agaricomycetidae</taxon>
        <taxon>Agaricales</taxon>
        <taxon>Agaricales incertae sedis</taxon>
        <taxon>Dendrothele</taxon>
    </lineage>
</organism>
<proteinExistence type="predicted"/>
<reference evidence="2 3" key="1">
    <citation type="journal article" date="2019" name="Nat. Ecol. Evol.">
        <title>Megaphylogeny resolves global patterns of mushroom evolution.</title>
        <authorList>
            <person name="Varga T."/>
            <person name="Krizsan K."/>
            <person name="Foldi C."/>
            <person name="Dima B."/>
            <person name="Sanchez-Garcia M."/>
            <person name="Sanchez-Ramirez S."/>
            <person name="Szollosi G.J."/>
            <person name="Szarkandi J.G."/>
            <person name="Papp V."/>
            <person name="Albert L."/>
            <person name="Andreopoulos W."/>
            <person name="Angelini C."/>
            <person name="Antonin V."/>
            <person name="Barry K.W."/>
            <person name="Bougher N.L."/>
            <person name="Buchanan P."/>
            <person name="Buyck B."/>
            <person name="Bense V."/>
            <person name="Catcheside P."/>
            <person name="Chovatia M."/>
            <person name="Cooper J."/>
            <person name="Damon W."/>
            <person name="Desjardin D."/>
            <person name="Finy P."/>
            <person name="Geml J."/>
            <person name="Haridas S."/>
            <person name="Hughes K."/>
            <person name="Justo A."/>
            <person name="Karasinski D."/>
            <person name="Kautmanova I."/>
            <person name="Kiss B."/>
            <person name="Kocsube S."/>
            <person name="Kotiranta H."/>
            <person name="LaButti K.M."/>
            <person name="Lechner B.E."/>
            <person name="Liimatainen K."/>
            <person name="Lipzen A."/>
            <person name="Lukacs Z."/>
            <person name="Mihaltcheva S."/>
            <person name="Morgado L.N."/>
            <person name="Niskanen T."/>
            <person name="Noordeloos M.E."/>
            <person name="Ohm R.A."/>
            <person name="Ortiz-Santana B."/>
            <person name="Ovrebo C."/>
            <person name="Racz N."/>
            <person name="Riley R."/>
            <person name="Savchenko A."/>
            <person name="Shiryaev A."/>
            <person name="Soop K."/>
            <person name="Spirin V."/>
            <person name="Szebenyi C."/>
            <person name="Tomsovsky M."/>
            <person name="Tulloss R.E."/>
            <person name="Uehling J."/>
            <person name="Grigoriev I.V."/>
            <person name="Vagvolgyi C."/>
            <person name="Papp T."/>
            <person name="Martin F.M."/>
            <person name="Miettinen O."/>
            <person name="Hibbett D.S."/>
            <person name="Nagy L.G."/>
        </authorList>
    </citation>
    <scope>NUCLEOTIDE SEQUENCE [LARGE SCALE GENOMIC DNA]</scope>
    <source>
        <strain evidence="2 3">CBS 962.96</strain>
    </source>
</reference>
<keyword evidence="3" id="KW-1185">Reference proteome</keyword>
<gene>
    <name evidence="2" type="ORF">K435DRAFT_867745</name>
</gene>
<dbReference type="EMBL" id="ML179471">
    <property type="protein sequence ID" value="THU86948.1"/>
    <property type="molecule type" value="Genomic_DNA"/>
</dbReference>
<sequence length="81" mass="9061">MTVSGTKSSYEGAVGTMAKMDNVSGGYREKGEEVEGEGDEDEDEDDKLEEGVLEERSVQHDEPMFDSHHNTHYYLDADDDD</sequence>
<evidence type="ECO:0000313" key="3">
    <source>
        <dbReference type="Proteomes" id="UP000297245"/>
    </source>
</evidence>
<dbReference type="AlphaFoldDB" id="A0A4S8LER7"/>
<protein>
    <submittedName>
        <fullName evidence="2">Uncharacterized protein</fullName>
    </submittedName>
</protein>
<feature type="compositionally biased region" description="Basic and acidic residues" evidence="1">
    <location>
        <begin position="49"/>
        <end position="69"/>
    </location>
</feature>
<name>A0A4S8LER7_DENBC</name>
<dbReference type="Proteomes" id="UP000297245">
    <property type="component" value="Unassembled WGS sequence"/>
</dbReference>
<accession>A0A4S8LER7</accession>